<accession>A0ABU2TI82</accession>
<dbReference type="RefSeq" id="WP_311627541.1">
    <property type="nucleotide sequence ID" value="NZ_JAVRFE010000069.1"/>
</dbReference>
<feature type="compositionally biased region" description="Low complexity" evidence="1">
    <location>
        <begin position="80"/>
        <end position="102"/>
    </location>
</feature>
<evidence type="ECO:0000256" key="1">
    <source>
        <dbReference type="SAM" id="MobiDB-lite"/>
    </source>
</evidence>
<feature type="region of interest" description="Disordered" evidence="1">
    <location>
        <begin position="35"/>
        <end position="110"/>
    </location>
</feature>
<keyword evidence="3" id="KW-1185">Reference proteome</keyword>
<gene>
    <name evidence="2" type="ORF">RM550_33690</name>
</gene>
<evidence type="ECO:0000313" key="3">
    <source>
        <dbReference type="Proteomes" id="UP001180551"/>
    </source>
</evidence>
<feature type="compositionally biased region" description="Basic and acidic residues" evidence="1">
    <location>
        <begin position="52"/>
        <end position="79"/>
    </location>
</feature>
<dbReference type="EMBL" id="JAVRFE010000069">
    <property type="protein sequence ID" value="MDT0460622.1"/>
    <property type="molecule type" value="Genomic_DNA"/>
</dbReference>
<name>A0ABU2TI82_9ACTN</name>
<proteinExistence type="predicted"/>
<reference evidence="2" key="1">
    <citation type="submission" date="2024-05" db="EMBL/GenBank/DDBJ databases">
        <title>30 novel species of actinomycetes from the DSMZ collection.</title>
        <authorList>
            <person name="Nouioui I."/>
        </authorList>
    </citation>
    <scope>NUCLEOTIDE SEQUENCE</scope>
    <source>
        <strain evidence="2">DSM 41527</strain>
    </source>
</reference>
<comment type="caution">
    <text evidence="2">The sequence shown here is derived from an EMBL/GenBank/DDBJ whole genome shotgun (WGS) entry which is preliminary data.</text>
</comment>
<protein>
    <submittedName>
        <fullName evidence="2">Uncharacterized protein</fullName>
    </submittedName>
</protein>
<dbReference type="Proteomes" id="UP001180551">
    <property type="component" value="Unassembled WGS sequence"/>
</dbReference>
<sequence length="137" mass="14013">MAKIRVRGLGRLLLIVVTVVLALSLGAEAVYGEHAPAAPATNGAGRTAPSDTDPRASDTSASEHPESGSDRCPPRRDGRSTASVSAPTPPVTTVSTAGRGRNLTGGGLRLTAPLTGRQAVPLTRSGELPLQHAVFRC</sequence>
<organism evidence="2 3">
    <name type="scientific">Streptomyces mooreae</name>
    <dbReference type="NCBI Taxonomy" id="3075523"/>
    <lineage>
        <taxon>Bacteria</taxon>
        <taxon>Bacillati</taxon>
        <taxon>Actinomycetota</taxon>
        <taxon>Actinomycetes</taxon>
        <taxon>Kitasatosporales</taxon>
        <taxon>Streptomycetaceae</taxon>
        <taxon>Streptomyces</taxon>
    </lineage>
</organism>
<evidence type="ECO:0000313" key="2">
    <source>
        <dbReference type="EMBL" id="MDT0460622.1"/>
    </source>
</evidence>